<keyword evidence="2" id="KW-0808">Transferase</keyword>
<dbReference type="GO" id="GO:0008168">
    <property type="term" value="F:methyltransferase activity"/>
    <property type="evidence" value="ECO:0007669"/>
    <property type="project" value="UniProtKB-KW"/>
</dbReference>
<comment type="caution">
    <text evidence="4">The sequence shown here is derived from an EMBL/GenBank/DDBJ whole genome shotgun (WGS) entry which is preliminary data.</text>
</comment>
<evidence type="ECO:0000256" key="1">
    <source>
        <dbReference type="ARBA" id="ARBA00022603"/>
    </source>
</evidence>
<evidence type="ECO:0000256" key="3">
    <source>
        <dbReference type="ARBA" id="ARBA00022747"/>
    </source>
</evidence>
<sequence length="215" mass="24020">MTRPLLLDLFCCAGGAGMGYCRAGFDVVGVDIDPQPNYPFEFHQGDALKFLLEHHREFDALHGSPPCQAFTNAQRIQGNDHPDYVTPTRAAFELIGKPWVIENVPGAPLIDPVELCGCMFPGLKTYRPRLFETSFPVTQPKHREHVAKTAKMGRPPKDGEFMHVVGNFSGVDKGREAMGIDWMTRDELREAIPPVYSEFIGHRLMQQLNNIQAAA</sequence>
<dbReference type="EMBL" id="LZLC01000160">
    <property type="protein sequence ID" value="OBJ40302.1"/>
    <property type="molecule type" value="Genomic_DNA"/>
</dbReference>
<dbReference type="InterPro" id="IPR029063">
    <property type="entry name" value="SAM-dependent_MTases_sf"/>
</dbReference>
<dbReference type="GO" id="GO:0032259">
    <property type="term" value="P:methylation"/>
    <property type="evidence" value="ECO:0007669"/>
    <property type="project" value="UniProtKB-KW"/>
</dbReference>
<dbReference type="RefSeq" id="WP_064982495.1">
    <property type="nucleotide sequence ID" value="NZ_LZLC01000160.1"/>
</dbReference>
<dbReference type="SUPFAM" id="SSF53335">
    <property type="entry name" value="S-adenosyl-L-methionine-dependent methyltransferases"/>
    <property type="match status" value="1"/>
</dbReference>
<proteinExistence type="predicted"/>
<protein>
    <submittedName>
        <fullName evidence="4">Uncharacterized protein</fullName>
    </submittedName>
</protein>
<dbReference type="Pfam" id="PF00145">
    <property type="entry name" value="DNA_methylase"/>
    <property type="match status" value="1"/>
</dbReference>
<dbReference type="OrthoDB" id="3476156at2"/>
<dbReference type="GO" id="GO:0009307">
    <property type="term" value="P:DNA restriction-modification system"/>
    <property type="evidence" value="ECO:0007669"/>
    <property type="project" value="UniProtKB-KW"/>
</dbReference>
<evidence type="ECO:0000313" key="5">
    <source>
        <dbReference type="Proteomes" id="UP000093898"/>
    </source>
</evidence>
<keyword evidence="1" id="KW-0489">Methyltransferase</keyword>
<name>A0A1A3GW91_MYCMU</name>
<evidence type="ECO:0000256" key="2">
    <source>
        <dbReference type="ARBA" id="ARBA00022679"/>
    </source>
</evidence>
<keyword evidence="3" id="KW-0680">Restriction system</keyword>
<dbReference type="AlphaFoldDB" id="A0A1A3GW91"/>
<dbReference type="Gene3D" id="3.40.50.150">
    <property type="entry name" value="Vaccinia Virus protein VP39"/>
    <property type="match status" value="1"/>
</dbReference>
<gene>
    <name evidence="4" type="ORF">A5630_25460</name>
</gene>
<dbReference type="Proteomes" id="UP000093898">
    <property type="component" value="Unassembled WGS sequence"/>
</dbReference>
<organism evidence="4 5">
    <name type="scientific">Mycolicibacterium mucogenicum</name>
    <name type="common">Mycobacterium mucogenicum</name>
    <dbReference type="NCBI Taxonomy" id="56689"/>
    <lineage>
        <taxon>Bacteria</taxon>
        <taxon>Bacillati</taxon>
        <taxon>Actinomycetota</taxon>
        <taxon>Actinomycetes</taxon>
        <taxon>Mycobacteriales</taxon>
        <taxon>Mycobacteriaceae</taxon>
        <taxon>Mycolicibacterium</taxon>
    </lineage>
</organism>
<accession>A0A1A3GW91</accession>
<reference evidence="4 5" key="1">
    <citation type="submission" date="2016-06" db="EMBL/GenBank/DDBJ databases">
        <authorList>
            <person name="Kjaerup R.B."/>
            <person name="Dalgaard T.S."/>
            <person name="Juul-Madsen H.R."/>
        </authorList>
    </citation>
    <scope>NUCLEOTIDE SEQUENCE [LARGE SCALE GENOMIC DNA]</scope>
    <source>
        <strain evidence="4 5">1127319.6</strain>
    </source>
</reference>
<dbReference type="InterPro" id="IPR001525">
    <property type="entry name" value="C5_MeTfrase"/>
</dbReference>
<evidence type="ECO:0000313" key="4">
    <source>
        <dbReference type="EMBL" id="OBJ40302.1"/>
    </source>
</evidence>